<feature type="transmembrane region" description="Helical" evidence="1">
    <location>
        <begin position="158"/>
        <end position="177"/>
    </location>
</feature>
<sequence>MDMQAGGGFDPPAKTDSQELTFHWLYQRVQGLVEHSIYPKAGRVETWAFRIGVGAAIFGILMGQLPDRWLPLGVVLQVVVACLAIEIGGFIVGGVLAARRGIRQFSQPRLSHAREMDEDFAHWQAVVTELRGFPRVQRERRPKFVSTLRTNMIERMGMMYGGLQRLGPFPLLIALYLQFRGWKWGDWAGAFDVGPLGALLIFAMVLLYLLGWMLIGLRTRLDTYAALLEGSIHEPEPSQPTPL</sequence>
<keyword evidence="1" id="KW-0472">Membrane</keyword>
<dbReference type="Proteomes" id="UP000036890">
    <property type="component" value="Unassembled WGS sequence"/>
</dbReference>
<name>A0A0L8ACZ0_9GAMM</name>
<comment type="caution">
    <text evidence="2">The sequence shown here is derived from an EMBL/GenBank/DDBJ whole genome shotgun (WGS) entry which is preliminary data.</text>
</comment>
<feature type="transmembrane region" description="Helical" evidence="1">
    <location>
        <begin position="47"/>
        <end position="66"/>
    </location>
</feature>
<proteinExistence type="predicted"/>
<evidence type="ECO:0000313" key="3">
    <source>
        <dbReference type="Proteomes" id="UP000036890"/>
    </source>
</evidence>
<keyword evidence="1" id="KW-1133">Transmembrane helix</keyword>
<feature type="transmembrane region" description="Helical" evidence="1">
    <location>
        <begin position="72"/>
        <end position="98"/>
    </location>
</feature>
<reference evidence="2 3" key="1">
    <citation type="journal article" date="2012" name="J. Bacteriol.">
        <title>Genome sequence of a novel nicotine-degrading strain, Pseudomonas geniculata N1.</title>
        <authorList>
            <person name="Tang H."/>
            <person name="Yu H."/>
            <person name="Tai C."/>
            <person name="Huang K."/>
            <person name="Liu Y."/>
            <person name="Wang L."/>
            <person name="Yao Y."/>
            <person name="Wu G."/>
            <person name="Xu P."/>
        </authorList>
    </citation>
    <scope>NUCLEOTIDE SEQUENCE [LARGE SCALE GENOMIC DNA]</scope>
    <source>
        <strain evidence="2 3">N1</strain>
    </source>
</reference>
<dbReference type="OrthoDB" id="6025934at2"/>
<gene>
    <name evidence="2" type="ORF">W7K_05365</name>
</gene>
<organism evidence="2 3">
    <name type="scientific">Stenotrophomonas geniculata N1</name>
    <dbReference type="NCBI Taxonomy" id="1167641"/>
    <lineage>
        <taxon>Bacteria</taxon>
        <taxon>Pseudomonadati</taxon>
        <taxon>Pseudomonadota</taxon>
        <taxon>Gammaproteobacteria</taxon>
        <taxon>Lysobacterales</taxon>
        <taxon>Lysobacteraceae</taxon>
        <taxon>Stenotrophomonas</taxon>
    </lineage>
</organism>
<dbReference type="RefSeq" id="WP_010485743.1">
    <property type="nucleotide sequence ID" value="NZ_AJLO02000014.1"/>
</dbReference>
<evidence type="ECO:0000256" key="1">
    <source>
        <dbReference type="SAM" id="Phobius"/>
    </source>
</evidence>
<evidence type="ECO:0008006" key="4">
    <source>
        <dbReference type="Google" id="ProtNLM"/>
    </source>
</evidence>
<dbReference type="AlphaFoldDB" id="A0A0L8ACZ0"/>
<feature type="transmembrane region" description="Helical" evidence="1">
    <location>
        <begin position="197"/>
        <end position="217"/>
    </location>
</feature>
<dbReference type="EMBL" id="AJLO02000014">
    <property type="protein sequence ID" value="KOF00253.1"/>
    <property type="molecule type" value="Genomic_DNA"/>
</dbReference>
<protein>
    <recommendedName>
        <fullName evidence="4">Transmembrane protein</fullName>
    </recommendedName>
</protein>
<accession>A0A0L8ACZ0</accession>
<keyword evidence="1" id="KW-0812">Transmembrane</keyword>
<evidence type="ECO:0000313" key="2">
    <source>
        <dbReference type="EMBL" id="KOF00253.1"/>
    </source>
</evidence>